<reference evidence="2 3" key="1">
    <citation type="submission" date="2018-01" db="EMBL/GenBank/DDBJ databases">
        <title>A novel member of the phylum Bacteroidetes isolated from glacier ice.</title>
        <authorList>
            <person name="Liu Q."/>
            <person name="Xin Y.-H."/>
        </authorList>
    </citation>
    <scope>NUCLEOTIDE SEQUENCE [LARGE SCALE GENOMIC DNA]</scope>
    <source>
        <strain evidence="2 3">RB1R16</strain>
    </source>
</reference>
<accession>A0A2S7SV55</accession>
<name>A0A2S7SV55_9BACT</name>
<comment type="caution">
    <text evidence="2">The sequence shown here is derived from an EMBL/GenBank/DDBJ whole genome shotgun (WGS) entry which is preliminary data.</text>
</comment>
<evidence type="ECO:0000256" key="1">
    <source>
        <dbReference type="SAM" id="SignalP"/>
    </source>
</evidence>
<dbReference type="OrthoDB" id="1442842at2"/>
<feature type="signal peptide" evidence="1">
    <location>
        <begin position="1"/>
        <end position="19"/>
    </location>
</feature>
<dbReference type="RefSeq" id="WP_105039526.1">
    <property type="nucleotide sequence ID" value="NZ_PPSL01000003.1"/>
</dbReference>
<proteinExistence type="predicted"/>
<dbReference type="AlphaFoldDB" id="A0A2S7SV55"/>
<sequence>MKKTILGLLFAMSTQIVIAQDAIPEFKNKVMLHKGNAVENLDNTTLTRGMKGKPGRGTVFMKADGTNAAVTFDPKSGNDFIVKIEPGVDPESIVTLYIFDVDKKSRNIITGEVGMSGSKDITIPTVKLNFKKIQDGVYSITPIKPLTAGEYFFTVSQPVNISLAFDVKGFAFSVAE</sequence>
<evidence type="ECO:0000313" key="2">
    <source>
        <dbReference type="EMBL" id="PQJ10799.1"/>
    </source>
</evidence>
<gene>
    <name evidence="2" type="ORF">CJD36_012580</name>
</gene>
<organism evidence="2 3">
    <name type="scientific">Flavipsychrobacter stenotrophus</name>
    <dbReference type="NCBI Taxonomy" id="2077091"/>
    <lineage>
        <taxon>Bacteria</taxon>
        <taxon>Pseudomonadati</taxon>
        <taxon>Bacteroidota</taxon>
        <taxon>Chitinophagia</taxon>
        <taxon>Chitinophagales</taxon>
        <taxon>Chitinophagaceae</taxon>
        <taxon>Flavipsychrobacter</taxon>
    </lineage>
</organism>
<protein>
    <submittedName>
        <fullName evidence="2">Uncharacterized protein</fullName>
    </submittedName>
</protein>
<evidence type="ECO:0000313" key="3">
    <source>
        <dbReference type="Proteomes" id="UP000239872"/>
    </source>
</evidence>
<keyword evidence="3" id="KW-1185">Reference proteome</keyword>
<keyword evidence="1" id="KW-0732">Signal</keyword>
<dbReference type="EMBL" id="PPSL01000003">
    <property type="protein sequence ID" value="PQJ10799.1"/>
    <property type="molecule type" value="Genomic_DNA"/>
</dbReference>
<feature type="chain" id="PRO_5015758305" evidence="1">
    <location>
        <begin position="20"/>
        <end position="176"/>
    </location>
</feature>
<dbReference type="Proteomes" id="UP000239872">
    <property type="component" value="Unassembled WGS sequence"/>
</dbReference>